<dbReference type="Proteomes" id="UP001283361">
    <property type="component" value="Unassembled WGS sequence"/>
</dbReference>
<gene>
    <name evidence="1" type="ORF">RRG08_013987</name>
</gene>
<reference evidence="1" key="1">
    <citation type="journal article" date="2023" name="G3 (Bethesda)">
        <title>A reference genome for the long-term kleptoplast-retaining sea slug Elysia crispata morphotype clarki.</title>
        <authorList>
            <person name="Eastman K.E."/>
            <person name="Pendleton A.L."/>
            <person name="Shaikh M.A."/>
            <person name="Suttiyut T."/>
            <person name="Ogas R."/>
            <person name="Tomko P."/>
            <person name="Gavelis G."/>
            <person name="Widhalm J.R."/>
            <person name="Wisecaver J.H."/>
        </authorList>
    </citation>
    <scope>NUCLEOTIDE SEQUENCE</scope>
    <source>
        <strain evidence="1">ECLA1</strain>
    </source>
</reference>
<name>A0AAE1CW97_9GAST</name>
<comment type="caution">
    <text evidence="1">The sequence shown here is derived from an EMBL/GenBank/DDBJ whole genome shotgun (WGS) entry which is preliminary data.</text>
</comment>
<dbReference type="AlphaFoldDB" id="A0AAE1CW97"/>
<accession>A0AAE1CW97</accession>
<evidence type="ECO:0000313" key="2">
    <source>
        <dbReference type="Proteomes" id="UP001283361"/>
    </source>
</evidence>
<protein>
    <submittedName>
        <fullName evidence="1">Uncharacterized protein</fullName>
    </submittedName>
</protein>
<dbReference type="EMBL" id="JAWDGP010006515">
    <property type="protein sequence ID" value="KAK3739553.1"/>
    <property type="molecule type" value="Genomic_DNA"/>
</dbReference>
<sequence>MSPTPPPPCCPPPPRLPSLPPCTFHPRACVQRKDRNPLTRACIHSTARAWLHRQVVDEGIPEPARSHVARAPVPSECRVPCVANFPHRSPTRPATACRQAARHWASRFKCACTESKPRFAALTARALLKLSLAFNAEKFNISFRTGRSFSVGR</sequence>
<keyword evidence="2" id="KW-1185">Reference proteome</keyword>
<evidence type="ECO:0000313" key="1">
    <source>
        <dbReference type="EMBL" id="KAK3739553.1"/>
    </source>
</evidence>
<organism evidence="1 2">
    <name type="scientific">Elysia crispata</name>
    <name type="common">lettuce slug</name>
    <dbReference type="NCBI Taxonomy" id="231223"/>
    <lineage>
        <taxon>Eukaryota</taxon>
        <taxon>Metazoa</taxon>
        <taxon>Spiralia</taxon>
        <taxon>Lophotrochozoa</taxon>
        <taxon>Mollusca</taxon>
        <taxon>Gastropoda</taxon>
        <taxon>Heterobranchia</taxon>
        <taxon>Euthyneura</taxon>
        <taxon>Panpulmonata</taxon>
        <taxon>Sacoglossa</taxon>
        <taxon>Placobranchoidea</taxon>
        <taxon>Plakobranchidae</taxon>
        <taxon>Elysia</taxon>
    </lineage>
</organism>
<proteinExistence type="predicted"/>